<evidence type="ECO:0000256" key="1">
    <source>
        <dbReference type="SAM" id="Phobius"/>
    </source>
</evidence>
<evidence type="ECO:0000313" key="2">
    <source>
        <dbReference type="EMBL" id="KAG5628854.1"/>
    </source>
</evidence>
<dbReference type="AlphaFoldDB" id="A0A9J6AWE7"/>
<reference evidence="2 3" key="1">
    <citation type="submission" date="2020-09" db="EMBL/GenBank/DDBJ databases">
        <title>De no assembly of potato wild relative species, Solanum commersonii.</title>
        <authorList>
            <person name="Cho K."/>
        </authorList>
    </citation>
    <scope>NUCLEOTIDE SEQUENCE [LARGE SCALE GENOMIC DNA]</scope>
    <source>
        <strain evidence="2">LZ3.2</strain>
        <tissue evidence="2">Leaf</tissue>
    </source>
</reference>
<comment type="caution">
    <text evidence="2">The sequence shown here is derived from an EMBL/GenBank/DDBJ whole genome shotgun (WGS) entry which is preliminary data.</text>
</comment>
<proteinExistence type="predicted"/>
<accession>A0A9J6AWE7</accession>
<gene>
    <name evidence="2" type="ORF">H5410_000571</name>
</gene>
<organism evidence="2 3">
    <name type="scientific">Solanum commersonii</name>
    <name type="common">Commerson's wild potato</name>
    <name type="synonym">Commerson's nightshade</name>
    <dbReference type="NCBI Taxonomy" id="4109"/>
    <lineage>
        <taxon>Eukaryota</taxon>
        <taxon>Viridiplantae</taxon>
        <taxon>Streptophyta</taxon>
        <taxon>Embryophyta</taxon>
        <taxon>Tracheophyta</taxon>
        <taxon>Spermatophyta</taxon>
        <taxon>Magnoliopsida</taxon>
        <taxon>eudicotyledons</taxon>
        <taxon>Gunneridae</taxon>
        <taxon>Pentapetalae</taxon>
        <taxon>asterids</taxon>
        <taxon>lamiids</taxon>
        <taxon>Solanales</taxon>
        <taxon>Solanaceae</taxon>
        <taxon>Solanoideae</taxon>
        <taxon>Solaneae</taxon>
        <taxon>Solanum</taxon>
    </lineage>
</organism>
<sequence>MSLERAGGKLGMKGLSEETRIQGIYSYVEALRMEKTLPPFFKLRDLMNSTTVPLHILVRIVLMAYFVFGNHFLCDLLQFCTRKVRILPDLNGHFSPLFYSLGFEPKENKYKVLLTICHVREGY</sequence>
<dbReference type="Proteomes" id="UP000824120">
    <property type="component" value="Chromosome 1"/>
</dbReference>
<dbReference type="EMBL" id="JACXVP010000001">
    <property type="protein sequence ID" value="KAG5628854.1"/>
    <property type="molecule type" value="Genomic_DNA"/>
</dbReference>
<keyword evidence="1" id="KW-0472">Membrane</keyword>
<protein>
    <submittedName>
        <fullName evidence="2">Uncharacterized protein</fullName>
    </submittedName>
</protein>
<evidence type="ECO:0000313" key="3">
    <source>
        <dbReference type="Proteomes" id="UP000824120"/>
    </source>
</evidence>
<keyword evidence="3" id="KW-1185">Reference proteome</keyword>
<feature type="transmembrane region" description="Helical" evidence="1">
    <location>
        <begin position="56"/>
        <end position="77"/>
    </location>
</feature>
<keyword evidence="1" id="KW-1133">Transmembrane helix</keyword>
<name>A0A9J6AWE7_SOLCO</name>
<keyword evidence="1" id="KW-0812">Transmembrane</keyword>